<dbReference type="PANTHER" id="PTHR21090">
    <property type="entry name" value="AROM/DEHYDROQUINATE SYNTHASE"/>
    <property type="match status" value="1"/>
</dbReference>
<keyword evidence="6 8" id="KW-0057">Aromatic amino acid biosynthesis</keyword>
<dbReference type="GO" id="GO:0005737">
    <property type="term" value="C:cytoplasm"/>
    <property type="evidence" value="ECO:0007669"/>
    <property type="project" value="UniProtKB-SubCell"/>
</dbReference>
<feature type="binding site" evidence="8">
    <location>
        <position position="27"/>
    </location>
    <ligand>
        <name>3-phosphoshikimate</name>
        <dbReference type="ChEBI" id="CHEBI:145989"/>
    </ligand>
</feature>
<keyword evidence="4 8" id="KW-0028">Amino-acid biosynthesis</keyword>
<dbReference type="HAMAP" id="MF_00210">
    <property type="entry name" value="EPSP_synth"/>
    <property type="match status" value="1"/>
</dbReference>
<dbReference type="NCBIfam" id="TIGR01356">
    <property type="entry name" value="aroA"/>
    <property type="match status" value="1"/>
</dbReference>
<feature type="binding site" evidence="8">
    <location>
        <position position="94"/>
    </location>
    <ligand>
        <name>phosphoenolpyruvate</name>
        <dbReference type="ChEBI" id="CHEBI:58702"/>
    </ligand>
</feature>
<dbReference type="GO" id="GO:0009423">
    <property type="term" value="P:chorismate biosynthetic process"/>
    <property type="evidence" value="ECO:0007669"/>
    <property type="project" value="UniProtKB-UniRule"/>
</dbReference>
<comment type="subcellular location">
    <subcellularLocation>
        <location evidence="8">Cytoplasm</location>
    </subcellularLocation>
</comment>
<comment type="function">
    <text evidence="8">Catalyzes the transfer of the enolpyruvyl moiety of phosphoenolpyruvate (PEP) to the 5-hydroxyl of shikimate-3-phosphate (S3P) to produce enolpyruvyl shikimate-3-phosphate and inorganic phosphate.</text>
</comment>
<evidence type="ECO:0000256" key="8">
    <source>
        <dbReference type="HAMAP-Rule" id="MF_00210"/>
    </source>
</evidence>
<feature type="domain" description="Enolpyruvate transferase" evidence="9">
    <location>
        <begin position="468"/>
        <end position="512"/>
    </location>
</feature>
<feature type="domain" description="Enolpyruvate transferase" evidence="9">
    <location>
        <begin position="11"/>
        <end position="374"/>
    </location>
</feature>
<dbReference type="CDD" id="cd01556">
    <property type="entry name" value="EPSP_synthase"/>
    <property type="match status" value="1"/>
</dbReference>
<comment type="caution">
    <text evidence="8">Lacks conserved residue(s) required for the propagation of feature annotation.</text>
</comment>
<evidence type="ECO:0000256" key="5">
    <source>
        <dbReference type="ARBA" id="ARBA00022679"/>
    </source>
</evidence>
<evidence type="ECO:0000256" key="1">
    <source>
        <dbReference type="ARBA" id="ARBA00004811"/>
    </source>
</evidence>
<evidence type="ECO:0000256" key="3">
    <source>
        <dbReference type="ARBA" id="ARBA00022490"/>
    </source>
</evidence>
<dbReference type="InterPro" id="IPR036968">
    <property type="entry name" value="Enolpyruvate_Tfrase_sf"/>
</dbReference>
<dbReference type="Proteomes" id="UP000254841">
    <property type="component" value="Unassembled WGS sequence"/>
</dbReference>
<comment type="pathway">
    <text evidence="1 8">Metabolic intermediate biosynthesis; chorismate biosynthesis; chorismate from D-erythrose 4-phosphate and phosphoenolpyruvate: step 6/7.</text>
</comment>
<gene>
    <name evidence="8 10" type="primary">aroA</name>
    <name evidence="10" type="ORF">NCTC12410_01603</name>
</gene>
<dbReference type="GO" id="GO:0009073">
    <property type="term" value="P:aromatic amino acid family biosynthetic process"/>
    <property type="evidence" value="ECO:0007669"/>
    <property type="project" value="UniProtKB-KW"/>
</dbReference>
<feature type="binding site" evidence="8">
    <location>
        <position position="166"/>
    </location>
    <ligand>
        <name>3-phosphoshikimate</name>
        <dbReference type="ChEBI" id="CHEBI:145989"/>
    </ligand>
</feature>
<dbReference type="InterPro" id="IPR006264">
    <property type="entry name" value="EPSP_synthase"/>
</dbReference>
<dbReference type="GO" id="GO:0008652">
    <property type="term" value="P:amino acid biosynthetic process"/>
    <property type="evidence" value="ECO:0007669"/>
    <property type="project" value="UniProtKB-KW"/>
</dbReference>
<dbReference type="InterPro" id="IPR013792">
    <property type="entry name" value="RNA3'P_cycl/enolpyr_Trfase_a/b"/>
</dbReference>
<keyword evidence="5 8" id="KW-0808">Transferase</keyword>
<evidence type="ECO:0000313" key="10">
    <source>
        <dbReference type="EMBL" id="STO97766.1"/>
    </source>
</evidence>
<evidence type="ECO:0000313" key="11">
    <source>
        <dbReference type="Proteomes" id="UP000254841"/>
    </source>
</evidence>
<feature type="binding site" evidence="8">
    <location>
        <position position="168"/>
    </location>
    <ligand>
        <name>phosphoenolpyruvate</name>
        <dbReference type="ChEBI" id="CHEBI:58702"/>
    </ligand>
</feature>
<evidence type="ECO:0000256" key="4">
    <source>
        <dbReference type="ARBA" id="ARBA00022605"/>
    </source>
</evidence>
<organism evidence="10 11">
    <name type="scientific">Helicobacter canis</name>
    <dbReference type="NCBI Taxonomy" id="29419"/>
    <lineage>
        <taxon>Bacteria</taxon>
        <taxon>Pseudomonadati</taxon>
        <taxon>Campylobacterota</taxon>
        <taxon>Epsilonproteobacteria</taxon>
        <taxon>Campylobacterales</taxon>
        <taxon>Helicobacteraceae</taxon>
        <taxon>Helicobacter</taxon>
    </lineage>
</organism>
<dbReference type="AlphaFoldDB" id="A0A377J7E6"/>
<protein>
    <recommendedName>
        <fullName evidence="8">3-phosphoshikimate 1-carboxyvinyltransferase</fullName>
        <ecNumber evidence="8">2.5.1.19</ecNumber>
    </recommendedName>
    <alternativeName>
        <fullName evidence="8">5-enolpyruvylshikimate-3-phosphate synthase</fullName>
        <shortName evidence="8">EPSP synthase</shortName>
        <shortName evidence="8">EPSPS</shortName>
    </alternativeName>
</protein>
<dbReference type="RefSeq" id="WP_258552260.1">
    <property type="nucleotide sequence ID" value="NZ_UGHV01000001.1"/>
</dbReference>
<sequence>MITIAPVKQGLHKEIDSIAPDKSISHRCAMFALLADSPSIVRNYLLAQDTLHTLEIAKKLGLKVTELGEKGDFIFTPPSKITEPDSVLDCGNAGTAMRLYTGLLSAQNGYFVLSGDKYLHARPMNRVIKPLQSIGAQIYSRNGGYAPLSVVGRELLGFNFTSEIASAQVKSALILAALFAKDSSVYSEREHTRDHTERMLCGMGAEITRDSTQALSTIHITPLVRKLKPLDIVIPADPSSAFFFALAAAITPDSSVLLKNVLLNPTRIEAFKVLESMGAIVEYHHTECAYEEVGDIYVQSAPLRAIAISENISWLIDELPALAIAFCFASGRSEVSNAKELRVKECDRIHAVISNLKALGITCEEKDDGFIIEGLGDTLLEKTAQKSPKVDSSNMPIFATAKNVDRHATAHAVSRNDRENSLCEKVDSRDNAENLNTPQNEKIKSVFDSQLAGGRIFDEKAEILKVDSSVVLRSFGDHRIAMSFAIMGLRLGAVIDDEECISVSFPNFLEILREMTEVRLLD</sequence>
<name>A0A377J7E6_9HELI</name>
<accession>A0A377J7E6</accession>
<evidence type="ECO:0000256" key="6">
    <source>
        <dbReference type="ARBA" id="ARBA00023141"/>
    </source>
</evidence>
<dbReference type="Gene3D" id="3.65.10.10">
    <property type="entry name" value="Enolpyruvate transferase domain"/>
    <property type="match status" value="3"/>
</dbReference>
<feature type="active site" description="Proton acceptor" evidence="8">
    <location>
        <position position="317"/>
    </location>
</feature>
<comment type="similarity">
    <text evidence="2 8">Belongs to the EPSP synthase family.</text>
</comment>
<feature type="binding site" evidence="8">
    <location>
        <position position="479"/>
    </location>
    <ligand>
        <name>phosphoenolpyruvate</name>
        <dbReference type="ChEBI" id="CHEBI:58702"/>
    </ligand>
</feature>
<evidence type="ECO:0000256" key="7">
    <source>
        <dbReference type="ARBA" id="ARBA00044633"/>
    </source>
</evidence>
<feature type="binding site" evidence="8">
    <location>
        <position position="348"/>
    </location>
    <ligand>
        <name>phosphoenolpyruvate</name>
        <dbReference type="ChEBI" id="CHEBI:58702"/>
    </ligand>
</feature>
<dbReference type="PROSITE" id="PS00104">
    <property type="entry name" value="EPSP_SYNTHASE_1"/>
    <property type="match status" value="1"/>
</dbReference>
<dbReference type="EMBL" id="UGHV01000001">
    <property type="protein sequence ID" value="STO97766.1"/>
    <property type="molecule type" value="Genomic_DNA"/>
</dbReference>
<dbReference type="EC" id="2.5.1.19" evidence="8"/>
<dbReference type="UniPathway" id="UPA00053">
    <property type="reaction ID" value="UER00089"/>
</dbReference>
<dbReference type="InterPro" id="IPR023193">
    <property type="entry name" value="EPSP_synthase_CS"/>
</dbReference>
<comment type="subunit">
    <text evidence="8">Monomer.</text>
</comment>
<evidence type="ECO:0000259" key="9">
    <source>
        <dbReference type="Pfam" id="PF00275"/>
    </source>
</evidence>
<reference evidence="10 11" key="1">
    <citation type="submission" date="2018-06" db="EMBL/GenBank/DDBJ databases">
        <authorList>
            <consortium name="Pathogen Informatics"/>
            <person name="Doyle S."/>
        </authorList>
    </citation>
    <scope>NUCLEOTIDE SEQUENCE [LARGE SCALE GENOMIC DNA]</scope>
    <source>
        <strain evidence="10 11">NCTC12410</strain>
    </source>
</reference>
<dbReference type="PROSITE" id="PS00885">
    <property type="entry name" value="EPSP_SYNTHASE_2"/>
    <property type="match status" value="1"/>
</dbReference>
<comment type="catalytic activity">
    <reaction evidence="7">
        <text>3-phosphoshikimate + phosphoenolpyruvate = 5-O-(1-carboxyvinyl)-3-phosphoshikimate + phosphate</text>
        <dbReference type="Rhea" id="RHEA:21256"/>
        <dbReference type="ChEBI" id="CHEBI:43474"/>
        <dbReference type="ChEBI" id="CHEBI:57701"/>
        <dbReference type="ChEBI" id="CHEBI:58702"/>
        <dbReference type="ChEBI" id="CHEBI:145989"/>
        <dbReference type="EC" id="2.5.1.19"/>
    </reaction>
    <physiologicalReaction direction="left-to-right" evidence="7">
        <dbReference type="Rhea" id="RHEA:21257"/>
    </physiologicalReaction>
</comment>
<feature type="binding site" evidence="8">
    <location>
        <position position="168"/>
    </location>
    <ligand>
        <name>3-phosphoshikimate</name>
        <dbReference type="ChEBI" id="CHEBI:145989"/>
    </ligand>
</feature>
<evidence type="ECO:0000256" key="2">
    <source>
        <dbReference type="ARBA" id="ARBA00009948"/>
    </source>
</evidence>
<dbReference type="InterPro" id="IPR001986">
    <property type="entry name" value="Enolpyruvate_Tfrase_dom"/>
</dbReference>
<feature type="binding site" evidence="8">
    <location>
        <position position="317"/>
    </location>
    <ligand>
        <name>3-phosphoshikimate</name>
        <dbReference type="ChEBI" id="CHEBI:145989"/>
    </ligand>
</feature>
<dbReference type="FunFam" id="3.65.10.10:FF:000005">
    <property type="entry name" value="3-phosphoshikimate 1-carboxyvinyltransferase"/>
    <property type="match status" value="1"/>
</dbReference>
<feature type="binding site" evidence="8">
    <location>
        <position position="122"/>
    </location>
    <ligand>
        <name>phosphoenolpyruvate</name>
        <dbReference type="ChEBI" id="CHEBI:58702"/>
    </ligand>
</feature>
<dbReference type="PANTHER" id="PTHR21090:SF5">
    <property type="entry name" value="PENTAFUNCTIONAL AROM POLYPEPTIDE"/>
    <property type="match status" value="1"/>
</dbReference>
<dbReference type="Pfam" id="PF00275">
    <property type="entry name" value="EPSP_synthase"/>
    <property type="match status" value="2"/>
</dbReference>
<proteinExistence type="inferred from homology"/>
<dbReference type="GO" id="GO:0003866">
    <property type="term" value="F:3-phosphoshikimate 1-carboxyvinyltransferase activity"/>
    <property type="evidence" value="ECO:0007669"/>
    <property type="project" value="UniProtKB-UniRule"/>
</dbReference>
<feature type="binding site" evidence="8">
    <location>
        <position position="23"/>
    </location>
    <ligand>
        <name>3-phosphoshikimate</name>
        <dbReference type="ChEBI" id="CHEBI:145989"/>
    </ligand>
</feature>
<keyword evidence="3 8" id="KW-0963">Cytoplasm</keyword>
<feature type="binding site" evidence="8">
    <location>
        <position position="22"/>
    </location>
    <ligand>
        <name>3-phosphoshikimate</name>
        <dbReference type="ChEBI" id="CHEBI:145989"/>
    </ligand>
</feature>
<dbReference type="SUPFAM" id="SSF55205">
    <property type="entry name" value="EPT/RTPC-like"/>
    <property type="match status" value="2"/>
</dbReference>
<feature type="binding site" evidence="8">
    <location>
        <position position="22"/>
    </location>
    <ligand>
        <name>phosphoenolpyruvate</name>
        <dbReference type="ChEBI" id="CHEBI:58702"/>
    </ligand>
</feature>
<feature type="binding site" evidence="8">
    <location>
        <position position="344"/>
    </location>
    <ligand>
        <name>3-phosphoshikimate</name>
        <dbReference type="ChEBI" id="CHEBI:145989"/>
    </ligand>
</feature>